<organism evidence="1 2">
    <name type="scientific">Laceyella sacchari</name>
    <name type="common">Thermoactinomyces thalpophilus</name>
    <dbReference type="NCBI Taxonomy" id="37482"/>
    <lineage>
        <taxon>Bacteria</taxon>
        <taxon>Bacillati</taxon>
        <taxon>Bacillota</taxon>
        <taxon>Bacilli</taxon>
        <taxon>Bacillales</taxon>
        <taxon>Thermoactinomycetaceae</taxon>
        <taxon>Laceyella</taxon>
    </lineage>
</organism>
<sequence length="44" mass="5118">MPWLYKIWKLEVLPQYRERRLGRALVAHAHPSSPTLSGDLARFG</sequence>
<evidence type="ECO:0008006" key="3">
    <source>
        <dbReference type="Google" id="ProtNLM"/>
    </source>
</evidence>
<dbReference type="Gene3D" id="3.40.630.30">
    <property type="match status" value="1"/>
</dbReference>
<gene>
    <name evidence="1" type="ORF">NYR52_11345</name>
</gene>
<keyword evidence="2" id="KW-1185">Reference proteome</keyword>
<dbReference type="RefSeq" id="WP_259435671.1">
    <property type="nucleotide sequence ID" value="NZ_CP103866.1"/>
</dbReference>
<evidence type="ECO:0000313" key="2">
    <source>
        <dbReference type="Proteomes" id="UP001058650"/>
    </source>
</evidence>
<dbReference type="EMBL" id="CP103866">
    <property type="protein sequence ID" value="UWE02731.1"/>
    <property type="molecule type" value="Genomic_DNA"/>
</dbReference>
<protein>
    <recommendedName>
        <fullName evidence="3">GNAT family N-acetyltransferase</fullName>
    </recommendedName>
</protein>
<proteinExistence type="predicted"/>
<reference evidence="1" key="1">
    <citation type="submission" date="2022-08" db="EMBL/GenBank/DDBJ databases">
        <title>The complete genome sequence of the thermophilic bacterium Laceyella sacchari FBKL4.010 reveals the basis for tetramethylpyrazine biosynthesis in Moutai-flavor Daqu.</title>
        <authorList>
            <person name="Li D."/>
            <person name="Huang W."/>
            <person name="Wang C."/>
            <person name="Qiu S."/>
        </authorList>
    </citation>
    <scope>NUCLEOTIDE SEQUENCE</scope>
    <source>
        <strain evidence="1">FBKL4.014</strain>
    </source>
</reference>
<evidence type="ECO:0000313" key="1">
    <source>
        <dbReference type="EMBL" id="UWE02731.1"/>
    </source>
</evidence>
<dbReference type="Proteomes" id="UP001058650">
    <property type="component" value="Chromosome"/>
</dbReference>
<accession>A0ABY5TZ95</accession>
<name>A0ABY5TZ95_LACSH</name>